<evidence type="ECO:0000313" key="1">
    <source>
        <dbReference type="EMBL" id="KKL19184.1"/>
    </source>
</evidence>
<accession>A0A0F9BB64</accession>
<sequence>MKGDRAIMPGEFIDDEFSDKEIKKLVKDGFAV</sequence>
<gene>
    <name evidence="1" type="ORF">LCGC14_2468070</name>
</gene>
<reference evidence="1" key="1">
    <citation type="journal article" date="2015" name="Nature">
        <title>Complex archaea that bridge the gap between prokaryotes and eukaryotes.</title>
        <authorList>
            <person name="Spang A."/>
            <person name="Saw J.H."/>
            <person name="Jorgensen S.L."/>
            <person name="Zaremba-Niedzwiedzka K."/>
            <person name="Martijn J."/>
            <person name="Lind A.E."/>
            <person name="van Eijk R."/>
            <person name="Schleper C."/>
            <person name="Guy L."/>
            <person name="Ettema T.J."/>
        </authorList>
    </citation>
    <scope>NUCLEOTIDE SEQUENCE</scope>
</reference>
<comment type="caution">
    <text evidence="1">The sequence shown here is derived from an EMBL/GenBank/DDBJ whole genome shotgun (WGS) entry which is preliminary data.</text>
</comment>
<protein>
    <submittedName>
        <fullName evidence="1">Uncharacterized protein</fullName>
    </submittedName>
</protein>
<feature type="non-terminal residue" evidence="1">
    <location>
        <position position="32"/>
    </location>
</feature>
<name>A0A0F9BB64_9ZZZZ</name>
<dbReference type="AlphaFoldDB" id="A0A0F9BB64"/>
<organism evidence="1">
    <name type="scientific">marine sediment metagenome</name>
    <dbReference type="NCBI Taxonomy" id="412755"/>
    <lineage>
        <taxon>unclassified sequences</taxon>
        <taxon>metagenomes</taxon>
        <taxon>ecological metagenomes</taxon>
    </lineage>
</organism>
<proteinExistence type="predicted"/>
<dbReference type="EMBL" id="LAZR01038582">
    <property type="protein sequence ID" value="KKL19184.1"/>
    <property type="molecule type" value="Genomic_DNA"/>
</dbReference>